<organism evidence="6 7">
    <name type="scientific">Kibdelosporangium persicum</name>
    <dbReference type="NCBI Taxonomy" id="2698649"/>
    <lineage>
        <taxon>Bacteria</taxon>
        <taxon>Bacillati</taxon>
        <taxon>Actinomycetota</taxon>
        <taxon>Actinomycetes</taxon>
        <taxon>Pseudonocardiales</taxon>
        <taxon>Pseudonocardiaceae</taxon>
        <taxon>Kibdelosporangium</taxon>
    </lineage>
</organism>
<evidence type="ECO:0000256" key="3">
    <source>
        <dbReference type="ARBA" id="ARBA00023012"/>
    </source>
</evidence>
<proteinExistence type="predicted"/>
<dbReference type="Proteomes" id="UP000763557">
    <property type="component" value="Unassembled WGS sequence"/>
</dbReference>
<feature type="transmembrane region" description="Helical" evidence="4">
    <location>
        <begin position="70"/>
        <end position="89"/>
    </location>
</feature>
<dbReference type="RefSeq" id="WP_173132465.1">
    <property type="nucleotide sequence ID" value="NZ_CBCSGW010000003.1"/>
</dbReference>
<feature type="transmembrane region" description="Helical" evidence="4">
    <location>
        <begin position="142"/>
        <end position="161"/>
    </location>
</feature>
<dbReference type="PANTHER" id="PTHR24421">
    <property type="entry name" value="NITRATE/NITRITE SENSOR PROTEIN NARX-RELATED"/>
    <property type="match status" value="1"/>
</dbReference>
<dbReference type="InterPro" id="IPR003594">
    <property type="entry name" value="HATPase_dom"/>
</dbReference>
<dbReference type="InterPro" id="IPR036890">
    <property type="entry name" value="HATPase_C_sf"/>
</dbReference>
<feature type="transmembrane region" description="Helical" evidence="4">
    <location>
        <begin position="118"/>
        <end position="136"/>
    </location>
</feature>
<evidence type="ECO:0000256" key="2">
    <source>
        <dbReference type="ARBA" id="ARBA00022777"/>
    </source>
</evidence>
<dbReference type="SUPFAM" id="SSF55874">
    <property type="entry name" value="ATPase domain of HSP90 chaperone/DNA topoisomerase II/histidine kinase"/>
    <property type="match status" value="1"/>
</dbReference>
<dbReference type="EMBL" id="JAAATY010000010">
    <property type="protein sequence ID" value="NRN66429.1"/>
    <property type="molecule type" value="Genomic_DNA"/>
</dbReference>
<keyword evidence="7" id="KW-1185">Reference proteome</keyword>
<feature type="transmembrane region" description="Helical" evidence="4">
    <location>
        <begin position="16"/>
        <end position="34"/>
    </location>
</feature>
<dbReference type="Pfam" id="PF02518">
    <property type="entry name" value="HATPase_c"/>
    <property type="match status" value="1"/>
</dbReference>
<evidence type="ECO:0000313" key="7">
    <source>
        <dbReference type="Proteomes" id="UP000763557"/>
    </source>
</evidence>
<gene>
    <name evidence="6" type="ORF">GC106_36540</name>
</gene>
<keyword evidence="3" id="KW-0902">Two-component regulatory system</keyword>
<evidence type="ECO:0000313" key="6">
    <source>
        <dbReference type="EMBL" id="NRN66429.1"/>
    </source>
</evidence>
<dbReference type="InterPro" id="IPR050482">
    <property type="entry name" value="Sensor_HK_TwoCompSys"/>
</dbReference>
<evidence type="ECO:0000256" key="1">
    <source>
        <dbReference type="ARBA" id="ARBA00022679"/>
    </source>
</evidence>
<keyword evidence="2 6" id="KW-0418">Kinase</keyword>
<comment type="caution">
    <text evidence="6">The sequence shown here is derived from an EMBL/GenBank/DDBJ whole genome shotgun (WGS) entry which is preliminary data.</text>
</comment>
<dbReference type="GO" id="GO:0016301">
    <property type="term" value="F:kinase activity"/>
    <property type="evidence" value="ECO:0007669"/>
    <property type="project" value="UniProtKB-KW"/>
</dbReference>
<feature type="transmembrane region" description="Helical" evidence="4">
    <location>
        <begin position="40"/>
        <end position="63"/>
    </location>
</feature>
<reference evidence="6 7" key="1">
    <citation type="submission" date="2020-01" db="EMBL/GenBank/DDBJ databases">
        <title>Kibdelosporangium persica a novel Actinomycetes from a hot desert in Iran.</title>
        <authorList>
            <person name="Safaei N."/>
            <person name="Zaburannyi N."/>
            <person name="Mueller R."/>
            <person name="Wink J."/>
        </authorList>
    </citation>
    <scope>NUCLEOTIDE SEQUENCE [LARGE SCALE GENOMIC DNA]</scope>
    <source>
        <strain evidence="6 7">4NS15</strain>
    </source>
</reference>
<keyword evidence="4" id="KW-1133">Transmembrane helix</keyword>
<feature type="domain" description="Histidine kinase/HSP90-like ATPase" evidence="5">
    <location>
        <begin position="278"/>
        <end position="365"/>
    </location>
</feature>
<keyword evidence="4" id="KW-0812">Transmembrane</keyword>
<dbReference type="Gene3D" id="3.30.565.10">
    <property type="entry name" value="Histidine kinase-like ATPase, C-terminal domain"/>
    <property type="match status" value="1"/>
</dbReference>
<accession>A0ABX2F501</accession>
<name>A0ABX2F501_9PSEU</name>
<keyword evidence="1" id="KW-0808">Transferase</keyword>
<protein>
    <submittedName>
        <fullName evidence="6">Signal transduction histidine kinase</fullName>
    </submittedName>
</protein>
<dbReference type="CDD" id="cd16917">
    <property type="entry name" value="HATPase_UhpB-NarQ-NarX-like"/>
    <property type="match status" value="1"/>
</dbReference>
<evidence type="ECO:0000259" key="5">
    <source>
        <dbReference type="Pfam" id="PF02518"/>
    </source>
</evidence>
<evidence type="ECO:0000256" key="4">
    <source>
        <dbReference type="SAM" id="Phobius"/>
    </source>
</evidence>
<keyword evidence="4" id="KW-0472">Membrane</keyword>
<sequence length="370" mass="39287">MTGEAVRLLGDFGRRYAVGVRVAILPPIGAIALLRTSAEGFAATALMVAVAVAWTCGQGWWLYRGRSVPIAADVTILLGLCLSVFWTEAVADTNFGWLRLLVTFACVTWQWHTTLVTGAVAALVASVGMIAIFMVAGLPVDWVQAWMLVMAAMSRAAWILVSRAAERADRLAAAAERARRESAVAAAVRAEERELANSLHDTAATTLLMVGTGQVPPGASWLAPQARRDLARLRSDGGRTPSRADLVDLLRADLDAGYLTVELDAPPRLPLPFDVASAIVGAVQEALNNVRRHAGSDEATVRLHGDPTAVRVEIVDKGKGFEVVDASGATRRGLRESVHGRMNRIGGTATITSAKGAGTVVRLAWRADGE</sequence>